<dbReference type="GO" id="GO:0044773">
    <property type="term" value="P:mitotic DNA damage checkpoint signaling"/>
    <property type="evidence" value="ECO:0000318"/>
    <property type="project" value="GO_Central"/>
</dbReference>
<dbReference type="RefSeq" id="XP_001425003.1">
    <property type="nucleotide sequence ID" value="XM_001424966.1"/>
</dbReference>
<dbReference type="AlphaFoldDB" id="A0BGD8"/>
<dbReference type="FunFam" id="1.10.510.10:FF:001034">
    <property type="entry name" value="Uncharacterized protein"/>
    <property type="match status" value="1"/>
</dbReference>
<dbReference type="PROSITE" id="PS00108">
    <property type="entry name" value="PROTEIN_KINASE_ST"/>
    <property type="match status" value="1"/>
</dbReference>
<dbReference type="GO" id="GO:0004674">
    <property type="term" value="F:protein serine/threonine kinase activity"/>
    <property type="evidence" value="ECO:0000318"/>
    <property type="project" value="GO_Central"/>
</dbReference>
<proteinExistence type="predicted"/>
<dbReference type="Pfam" id="PF00069">
    <property type="entry name" value="Pkinase"/>
    <property type="match status" value="1"/>
</dbReference>
<dbReference type="eggNOG" id="KOG0032">
    <property type="taxonomic scope" value="Eukaryota"/>
</dbReference>
<dbReference type="GO" id="GO:0005524">
    <property type="term" value="F:ATP binding"/>
    <property type="evidence" value="ECO:0007669"/>
    <property type="project" value="InterPro"/>
</dbReference>
<dbReference type="InterPro" id="IPR011009">
    <property type="entry name" value="Kinase-like_dom_sf"/>
</dbReference>
<dbReference type="InterPro" id="IPR000719">
    <property type="entry name" value="Prot_kinase_dom"/>
</dbReference>
<sequence>MDLQNQRRKSKFSFSRAPVCDNPQSNTLQQLKNKFKGKSLMQNRTGQMLQLINKNDNGNNKEQEIQQFLSRISVELDGDDYKYIKFELSEFQEKYVEGEVLGEGCIGLVKSITRKNDGQEFACKTVKTDAEEIVKNMILEFKNLKKLSHPHIVKMEELYIQWNEGFQSTGTVYVVMEKVKGSEMFEVIQKQKNYIECIARILFKQVLEAIDYMHENYCCHRDLKPNNILCAEDGRSIKITDFNVSKFTDGYKEFGNLNEHGKIEMWTYTGTVAFSAPEIFSGGLYNEQVDLWSAGVILYVMLSGELPFNSQYLNDLIDKIQQCKYEMVGPIWDQISYQAKDLISNLLQFDPQRRLTPQQALDHPWVKNVQNQSDLPRDRLKKNMARFLNWKPQETQVSEKKIKQLCFLFGAGEIWKRHSVKHSSVSTLSEEFKKFKSIDISSFKTNEHIQVVKDQNSNHVYHIDYPFSDDESD</sequence>
<reference evidence="2 3" key="1">
    <citation type="journal article" date="2006" name="Nature">
        <title>Global trends of whole-genome duplications revealed by the ciliate Paramecium tetraurelia.</title>
        <authorList>
            <consortium name="Genoscope"/>
            <person name="Aury J.-M."/>
            <person name="Jaillon O."/>
            <person name="Duret L."/>
            <person name="Noel B."/>
            <person name="Jubin C."/>
            <person name="Porcel B.M."/>
            <person name="Segurens B."/>
            <person name="Daubin V."/>
            <person name="Anthouard V."/>
            <person name="Aiach N."/>
            <person name="Arnaiz O."/>
            <person name="Billaut A."/>
            <person name="Beisson J."/>
            <person name="Blanc I."/>
            <person name="Bouhouche K."/>
            <person name="Camara F."/>
            <person name="Duharcourt S."/>
            <person name="Guigo R."/>
            <person name="Gogendeau D."/>
            <person name="Katinka M."/>
            <person name="Keller A.-M."/>
            <person name="Kissmehl R."/>
            <person name="Klotz C."/>
            <person name="Koll F."/>
            <person name="Le Moue A."/>
            <person name="Lepere C."/>
            <person name="Malinsky S."/>
            <person name="Nowacki M."/>
            <person name="Nowak J.K."/>
            <person name="Plattner H."/>
            <person name="Poulain J."/>
            <person name="Ruiz F."/>
            <person name="Serrano V."/>
            <person name="Zagulski M."/>
            <person name="Dessen P."/>
            <person name="Betermier M."/>
            <person name="Weissenbach J."/>
            <person name="Scarpelli C."/>
            <person name="Schachter V."/>
            <person name="Sperling L."/>
            <person name="Meyer E."/>
            <person name="Cohen J."/>
            <person name="Wincker P."/>
        </authorList>
    </citation>
    <scope>NUCLEOTIDE SEQUENCE [LARGE SCALE GENOMIC DNA]</scope>
    <source>
        <strain evidence="2 3">Stock d4-2</strain>
    </source>
</reference>
<dbReference type="Proteomes" id="UP000000600">
    <property type="component" value="Unassembled WGS sequence"/>
</dbReference>
<evidence type="ECO:0000259" key="1">
    <source>
        <dbReference type="PROSITE" id="PS50011"/>
    </source>
</evidence>
<dbReference type="GO" id="GO:0005737">
    <property type="term" value="C:cytoplasm"/>
    <property type="evidence" value="ECO:0000318"/>
    <property type="project" value="GO_Central"/>
</dbReference>
<dbReference type="InParanoid" id="A0BGD8"/>
<dbReference type="KEGG" id="ptm:GSPATT00028640001"/>
<dbReference type="CDD" id="cd05117">
    <property type="entry name" value="STKc_CAMK"/>
    <property type="match status" value="1"/>
</dbReference>
<dbReference type="OrthoDB" id="286663at2759"/>
<dbReference type="PANTHER" id="PTHR24347">
    <property type="entry name" value="SERINE/THREONINE-PROTEIN KINASE"/>
    <property type="match status" value="1"/>
</dbReference>
<dbReference type="EMBL" id="CT867993">
    <property type="protein sequence ID" value="CAK57605.1"/>
    <property type="molecule type" value="Genomic_DNA"/>
</dbReference>
<dbReference type="Gene3D" id="1.10.510.10">
    <property type="entry name" value="Transferase(Phosphotransferase) domain 1"/>
    <property type="match status" value="1"/>
</dbReference>
<dbReference type="GeneID" id="5010787"/>
<dbReference type="PROSITE" id="PS50011">
    <property type="entry name" value="PROTEIN_KINASE_DOM"/>
    <property type="match status" value="1"/>
</dbReference>
<organism evidence="2 3">
    <name type="scientific">Paramecium tetraurelia</name>
    <dbReference type="NCBI Taxonomy" id="5888"/>
    <lineage>
        <taxon>Eukaryota</taxon>
        <taxon>Sar</taxon>
        <taxon>Alveolata</taxon>
        <taxon>Ciliophora</taxon>
        <taxon>Intramacronucleata</taxon>
        <taxon>Oligohymenophorea</taxon>
        <taxon>Peniculida</taxon>
        <taxon>Parameciidae</taxon>
        <taxon>Paramecium</taxon>
    </lineage>
</organism>
<dbReference type="OMA" id="QEFACKT"/>
<dbReference type="InterPro" id="IPR008271">
    <property type="entry name" value="Ser/Thr_kinase_AS"/>
</dbReference>
<evidence type="ECO:0000313" key="2">
    <source>
        <dbReference type="EMBL" id="CAK57605.1"/>
    </source>
</evidence>
<accession>A0BGD8</accession>
<feature type="domain" description="Protein kinase" evidence="1">
    <location>
        <begin position="95"/>
        <end position="366"/>
    </location>
</feature>
<keyword evidence="3" id="KW-1185">Reference proteome</keyword>
<dbReference type="SUPFAM" id="SSF56112">
    <property type="entry name" value="Protein kinase-like (PK-like)"/>
    <property type="match status" value="1"/>
</dbReference>
<name>A0BGD8_PARTE</name>
<protein>
    <recommendedName>
        <fullName evidence="1">Protein kinase domain-containing protein</fullName>
    </recommendedName>
</protein>
<evidence type="ECO:0000313" key="3">
    <source>
        <dbReference type="Proteomes" id="UP000000600"/>
    </source>
</evidence>
<dbReference type="GO" id="GO:0005634">
    <property type="term" value="C:nucleus"/>
    <property type="evidence" value="ECO:0000318"/>
    <property type="project" value="GO_Central"/>
</dbReference>
<dbReference type="HOGENOM" id="CLU_000288_174_0_1"/>
<gene>
    <name evidence="2" type="ORF">GSPATT00028640001</name>
</gene>
<dbReference type="SMART" id="SM00220">
    <property type="entry name" value="S_TKc"/>
    <property type="match status" value="1"/>
</dbReference>